<dbReference type="SUPFAM" id="SSF52540">
    <property type="entry name" value="P-loop containing nucleoside triphosphate hydrolases"/>
    <property type="match status" value="1"/>
</dbReference>
<feature type="domain" description="KaiC" evidence="3">
    <location>
        <begin position="8"/>
        <end position="246"/>
    </location>
</feature>
<accession>A0AAF0D300</accession>
<proteinExistence type="predicted"/>
<dbReference type="EMBL" id="CP091871">
    <property type="protein sequence ID" value="WEU40753.1"/>
    <property type="molecule type" value="Genomic_DNA"/>
</dbReference>
<reference evidence="4" key="2">
    <citation type="journal article" date="2022" name="Nat. Microbiol.">
        <title>A closed Candidatus Odinarchaeum chromosome exposes Asgard archaeal viruses.</title>
        <authorList>
            <person name="Tamarit D."/>
            <person name="Caceres E.F."/>
            <person name="Krupovic M."/>
            <person name="Nijland R."/>
            <person name="Eme L."/>
            <person name="Robinson N.P."/>
            <person name="Ettema T.J.G."/>
        </authorList>
    </citation>
    <scope>NUCLEOTIDE SEQUENCE</scope>
    <source>
        <strain evidence="4">LCB_4</strain>
    </source>
</reference>
<gene>
    <name evidence="4" type="ORF">OdinLCB4_002195</name>
</gene>
<evidence type="ECO:0000256" key="2">
    <source>
        <dbReference type="ARBA" id="ARBA00022840"/>
    </source>
</evidence>
<organism evidence="4 5">
    <name type="scientific">Odinarchaeota yellowstonii (strain LCB_4)</name>
    <dbReference type="NCBI Taxonomy" id="1841599"/>
    <lineage>
        <taxon>Archaea</taxon>
        <taxon>Promethearchaeati</taxon>
        <taxon>Candidatus Odinarchaeota</taxon>
        <taxon>Candidatus Odinarchaeia</taxon>
        <taxon>Candidatus Odinarchaeales</taxon>
        <taxon>Candidatus Odinarchaeaceae</taxon>
        <taxon>Candidatus Odinarchaeum</taxon>
    </lineage>
</organism>
<dbReference type="PROSITE" id="PS51146">
    <property type="entry name" value="KAIC"/>
    <property type="match status" value="1"/>
</dbReference>
<evidence type="ECO:0000259" key="3">
    <source>
        <dbReference type="PROSITE" id="PS51146"/>
    </source>
</evidence>
<keyword evidence="1" id="KW-0547">Nucleotide-binding</keyword>
<dbReference type="InterPro" id="IPR014774">
    <property type="entry name" value="KaiC-like_dom"/>
</dbReference>
<sequence>MEEEIIFDRVKTGIPGLDGILHGGFIRGNNILVSGSAGTGKTIMCLQYIVSGIMNYNEPGVFVTSEELPYELRREALQFGWDLKKLEEEGKLIIIDAASAKAGLPTDEKYAIKRGFEVNELAEQIYTAVNQIQAKRLVLDSLSGLDIKINDPQALRVAIFKISALLRELGVTSIMTSEMLEDHSFSRYGVEEFIAQGVILLYLKEQDGELRRSLIVLKMRSTAHSLRRYPFEITSLGIVVMPGEEI</sequence>
<dbReference type="Proteomes" id="UP000186851">
    <property type="component" value="Chromosome"/>
</dbReference>
<reference evidence="4" key="1">
    <citation type="journal article" date="2017" name="Nature">
        <title>Asgard archaea illuminate the origin of eukaryotic cellular complexity.</title>
        <authorList>
            <person name="Zaremba-Niedzwiedzka K."/>
            <person name="Caceres E.F."/>
            <person name="Saw J.H."/>
            <person name="Backstrom D."/>
            <person name="Juzokaite L."/>
            <person name="Vancaester E."/>
            <person name="Seitz K.W."/>
            <person name="Anantharaman K."/>
            <person name="Starnawski P."/>
            <person name="Kjeldsen K.U."/>
            <person name="Scott M.B."/>
            <person name="Nunoura T."/>
            <person name="Banfield J.F."/>
            <person name="Schramm A."/>
            <person name="Baker B.J."/>
            <person name="Spang A."/>
            <person name="Ettema T.J.G."/>
        </authorList>
    </citation>
    <scope>NUCLEOTIDE SEQUENCE</scope>
    <source>
        <strain evidence="4">LCB_4</strain>
    </source>
</reference>
<dbReference type="PANTHER" id="PTHR43637">
    <property type="entry name" value="UPF0273 PROTEIN TM_0370"/>
    <property type="match status" value="1"/>
</dbReference>
<dbReference type="KEGG" id="oyw:OdinLCB4_002195"/>
<dbReference type="PANTHER" id="PTHR43637:SF1">
    <property type="entry name" value="UPF0273 PROTEIN TM_0370"/>
    <property type="match status" value="1"/>
</dbReference>
<evidence type="ECO:0000256" key="1">
    <source>
        <dbReference type="ARBA" id="ARBA00022741"/>
    </source>
</evidence>
<keyword evidence="2" id="KW-0067">ATP-binding</keyword>
<dbReference type="Pfam" id="PF06745">
    <property type="entry name" value="ATPase"/>
    <property type="match status" value="1"/>
</dbReference>
<evidence type="ECO:0000313" key="5">
    <source>
        <dbReference type="Proteomes" id="UP000186851"/>
    </source>
</evidence>
<dbReference type="PRINTS" id="PR01874">
    <property type="entry name" value="DNAREPAIRADA"/>
</dbReference>
<dbReference type="Gene3D" id="3.40.50.300">
    <property type="entry name" value="P-loop containing nucleotide triphosphate hydrolases"/>
    <property type="match status" value="1"/>
</dbReference>
<dbReference type="CDD" id="cd01124">
    <property type="entry name" value="KaiC-like"/>
    <property type="match status" value="1"/>
</dbReference>
<dbReference type="AlphaFoldDB" id="A0AAF0D300"/>
<protein>
    <submittedName>
        <fullName evidence="4">ATPase</fullName>
    </submittedName>
</protein>
<dbReference type="InterPro" id="IPR027417">
    <property type="entry name" value="P-loop_NTPase"/>
</dbReference>
<dbReference type="InterPro" id="IPR010624">
    <property type="entry name" value="KaiC_dom"/>
</dbReference>
<evidence type="ECO:0000313" key="4">
    <source>
        <dbReference type="EMBL" id="WEU40753.1"/>
    </source>
</evidence>
<dbReference type="GO" id="GO:0005524">
    <property type="term" value="F:ATP binding"/>
    <property type="evidence" value="ECO:0007669"/>
    <property type="project" value="UniProtKB-KW"/>
</dbReference>
<name>A0AAF0D300_ODILC</name>